<accession>A0A6J5NPL3</accession>
<gene>
    <name evidence="1" type="ORF">UFOVP699_59</name>
</gene>
<proteinExistence type="predicted"/>
<sequence length="77" mass="8492">MAWIKLNHVGGPIYVNSDQIYNFEKTGVAGISIYGSSSNVPVTYSFSSSDEVDEIIAKLEKILKVIDINQLAIQTEQ</sequence>
<protein>
    <submittedName>
        <fullName evidence="1">Uncharacterized protein</fullName>
    </submittedName>
</protein>
<name>A0A6J5NPL3_9CAUD</name>
<dbReference type="EMBL" id="LR796670">
    <property type="protein sequence ID" value="CAB4159065.1"/>
    <property type="molecule type" value="Genomic_DNA"/>
</dbReference>
<organism evidence="1">
    <name type="scientific">uncultured Caudovirales phage</name>
    <dbReference type="NCBI Taxonomy" id="2100421"/>
    <lineage>
        <taxon>Viruses</taxon>
        <taxon>Duplodnaviria</taxon>
        <taxon>Heunggongvirae</taxon>
        <taxon>Uroviricota</taxon>
        <taxon>Caudoviricetes</taxon>
        <taxon>Peduoviridae</taxon>
        <taxon>Maltschvirus</taxon>
        <taxon>Maltschvirus maltsch</taxon>
    </lineage>
</organism>
<evidence type="ECO:0000313" key="1">
    <source>
        <dbReference type="EMBL" id="CAB4159065.1"/>
    </source>
</evidence>
<reference evidence="1" key="1">
    <citation type="submission" date="2020-04" db="EMBL/GenBank/DDBJ databases">
        <authorList>
            <person name="Chiriac C."/>
            <person name="Salcher M."/>
            <person name="Ghai R."/>
            <person name="Kavagutti S V."/>
        </authorList>
    </citation>
    <scope>NUCLEOTIDE SEQUENCE</scope>
</reference>